<dbReference type="Proteomes" id="UP001063166">
    <property type="component" value="Unassembled WGS sequence"/>
</dbReference>
<comment type="caution">
    <text evidence="2">The sequence shown here is derived from an EMBL/GenBank/DDBJ whole genome shotgun (WGS) entry which is preliminary data.</text>
</comment>
<keyword evidence="3" id="KW-1185">Reference proteome</keyword>
<accession>A0A9P3PZ56</accession>
<sequence>MVGVLRPDARPNRIRLPPKRIESVLVHFRLTETDSCICAYALELHLSCPSMLIPHTNSRHAIQYPEPHTSVTRPTPSRPPPHPPATQALVVRPKGKWVWCWAWSAIDGQTQVVFVYPSGAPSLLPCAYVSSSPTSSIAISLCWPCAMPLPYRPRLDGPPCTTAWFALSTPPPHQLAPSRTYPRLFHLYHAESLRTPPPPLGGFPPLPVFMISLLHLHLHP</sequence>
<evidence type="ECO:0000256" key="1">
    <source>
        <dbReference type="SAM" id="MobiDB-lite"/>
    </source>
</evidence>
<name>A0A9P3PZ56_LYOSH</name>
<evidence type="ECO:0000313" key="2">
    <source>
        <dbReference type="EMBL" id="GLB44675.1"/>
    </source>
</evidence>
<evidence type="ECO:0000313" key="3">
    <source>
        <dbReference type="Proteomes" id="UP001063166"/>
    </source>
</evidence>
<dbReference type="EMBL" id="BRPK01000018">
    <property type="protein sequence ID" value="GLB44675.1"/>
    <property type="molecule type" value="Genomic_DNA"/>
</dbReference>
<gene>
    <name evidence="2" type="ORF">LshimejAT787_1800120</name>
</gene>
<feature type="region of interest" description="Disordered" evidence="1">
    <location>
        <begin position="66"/>
        <end position="85"/>
    </location>
</feature>
<dbReference type="AlphaFoldDB" id="A0A9P3PZ56"/>
<proteinExistence type="predicted"/>
<reference evidence="2" key="1">
    <citation type="submission" date="2022-07" db="EMBL/GenBank/DDBJ databases">
        <title>The genome of Lyophyllum shimeji provides insight into the initial evolution of ectomycorrhizal fungal genome.</title>
        <authorList>
            <person name="Kobayashi Y."/>
            <person name="Shibata T."/>
            <person name="Hirakawa H."/>
            <person name="Shigenobu S."/>
            <person name="Nishiyama T."/>
            <person name="Yamada A."/>
            <person name="Hasebe M."/>
            <person name="Kawaguchi M."/>
        </authorList>
    </citation>
    <scope>NUCLEOTIDE SEQUENCE</scope>
    <source>
        <strain evidence="2">AT787</strain>
    </source>
</reference>
<organism evidence="2 3">
    <name type="scientific">Lyophyllum shimeji</name>
    <name type="common">Hon-shimeji</name>
    <name type="synonym">Tricholoma shimeji</name>
    <dbReference type="NCBI Taxonomy" id="47721"/>
    <lineage>
        <taxon>Eukaryota</taxon>
        <taxon>Fungi</taxon>
        <taxon>Dikarya</taxon>
        <taxon>Basidiomycota</taxon>
        <taxon>Agaricomycotina</taxon>
        <taxon>Agaricomycetes</taxon>
        <taxon>Agaricomycetidae</taxon>
        <taxon>Agaricales</taxon>
        <taxon>Tricholomatineae</taxon>
        <taxon>Lyophyllaceae</taxon>
        <taxon>Lyophyllum</taxon>
    </lineage>
</organism>
<protein>
    <submittedName>
        <fullName evidence="2">Uncharacterized protein</fullName>
    </submittedName>
</protein>